<dbReference type="EMBL" id="CAJVQB010035592">
    <property type="protein sequence ID" value="CAG8822746.1"/>
    <property type="molecule type" value="Genomic_DNA"/>
</dbReference>
<reference evidence="1 2" key="1">
    <citation type="submission" date="2021-06" db="EMBL/GenBank/DDBJ databases">
        <authorList>
            <person name="Kallberg Y."/>
            <person name="Tangrot J."/>
            <person name="Rosling A."/>
        </authorList>
    </citation>
    <scope>NUCLEOTIDE SEQUENCE [LARGE SCALE GENOMIC DNA]</scope>
    <source>
        <strain evidence="1 2">120-4 pot B 10/14</strain>
    </source>
</reference>
<gene>
    <name evidence="1" type="ORF">GMARGA_LOCUS28166</name>
</gene>
<protein>
    <submittedName>
        <fullName evidence="1">27424_t:CDS:1</fullName>
    </submittedName>
</protein>
<keyword evidence="2" id="KW-1185">Reference proteome</keyword>
<evidence type="ECO:0000313" key="2">
    <source>
        <dbReference type="Proteomes" id="UP000789901"/>
    </source>
</evidence>
<comment type="caution">
    <text evidence="1">The sequence shown here is derived from an EMBL/GenBank/DDBJ whole genome shotgun (WGS) entry which is preliminary data.</text>
</comment>
<feature type="non-terminal residue" evidence="1">
    <location>
        <position position="1"/>
    </location>
</feature>
<proteinExistence type="predicted"/>
<name>A0ABN7W9S2_GIGMA</name>
<evidence type="ECO:0000313" key="1">
    <source>
        <dbReference type="EMBL" id="CAG8822746.1"/>
    </source>
</evidence>
<accession>A0ABN7W9S2</accession>
<dbReference type="Proteomes" id="UP000789901">
    <property type="component" value="Unassembled WGS sequence"/>
</dbReference>
<organism evidence="1 2">
    <name type="scientific">Gigaspora margarita</name>
    <dbReference type="NCBI Taxonomy" id="4874"/>
    <lineage>
        <taxon>Eukaryota</taxon>
        <taxon>Fungi</taxon>
        <taxon>Fungi incertae sedis</taxon>
        <taxon>Mucoromycota</taxon>
        <taxon>Glomeromycotina</taxon>
        <taxon>Glomeromycetes</taxon>
        <taxon>Diversisporales</taxon>
        <taxon>Gigasporaceae</taxon>
        <taxon>Gigaspora</taxon>
    </lineage>
</organism>
<sequence>TFENNKPSLPRPIPVTKQEEEAAMSEENISKEELLTTINSLLTSINISDRSKYRGLWQKNCDQLREILQTIRNLQDNQDELDESESEN</sequence>